<comment type="caution">
    <text evidence="1">The sequence shown here is derived from an EMBL/GenBank/DDBJ whole genome shotgun (WGS) entry which is preliminary data.</text>
</comment>
<evidence type="ECO:0000313" key="2">
    <source>
        <dbReference type="Proteomes" id="UP000245430"/>
    </source>
</evidence>
<name>A0A316DRH0_9FLAO</name>
<dbReference type="RefSeq" id="WP_109681638.1">
    <property type="nucleotide sequence ID" value="NZ_QGGP01000002.1"/>
</dbReference>
<gene>
    <name evidence="1" type="ORF">LX78_01109</name>
</gene>
<organism evidence="1 2">
    <name type="scientific">Xanthomarina spongicola</name>
    <dbReference type="NCBI Taxonomy" id="570520"/>
    <lineage>
        <taxon>Bacteria</taxon>
        <taxon>Pseudomonadati</taxon>
        <taxon>Bacteroidota</taxon>
        <taxon>Flavobacteriia</taxon>
        <taxon>Flavobacteriales</taxon>
        <taxon>Flavobacteriaceae</taxon>
        <taxon>Xanthomarina</taxon>
    </lineage>
</organism>
<evidence type="ECO:0008006" key="3">
    <source>
        <dbReference type="Google" id="ProtNLM"/>
    </source>
</evidence>
<keyword evidence="2" id="KW-1185">Reference proteome</keyword>
<protein>
    <recommendedName>
        <fullName evidence="3">Transglutaminase superfamily protein</fullName>
    </recommendedName>
</protein>
<dbReference type="AlphaFoldDB" id="A0A316DRH0"/>
<dbReference type="OrthoDB" id="5649947at2"/>
<reference evidence="1 2" key="1">
    <citation type="submission" date="2018-05" db="EMBL/GenBank/DDBJ databases">
        <title>Genomic Encyclopedia of Archaeal and Bacterial Type Strains, Phase II (KMG-II): from individual species to whole genera.</title>
        <authorList>
            <person name="Goeker M."/>
        </authorList>
    </citation>
    <scope>NUCLEOTIDE SEQUENCE [LARGE SCALE GENOMIC DNA]</scope>
    <source>
        <strain evidence="1 2">DSM 22637</strain>
    </source>
</reference>
<sequence length="189" mass="22044">MDNHTKFVINSKEELSQKLIECGVNSFDEALTYIKKLPYGRNTNRSDYRLVLKEQKGTCSTKHAFLAEIARQNNITNVKLFLGIYNMCEENTQGVGSVLKKWQLTYLPEAHCYLKINNIITDITSNTISSKTFEESILIEEEITPNQIGSYKEKQHQFYLRQWIIKESINYTFESIWKIREACIKSLSQ</sequence>
<proteinExistence type="predicted"/>
<evidence type="ECO:0000313" key="1">
    <source>
        <dbReference type="EMBL" id="PWK19759.1"/>
    </source>
</evidence>
<dbReference type="EMBL" id="QGGP01000002">
    <property type="protein sequence ID" value="PWK19759.1"/>
    <property type="molecule type" value="Genomic_DNA"/>
</dbReference>
<dbReference type="Proteomes" id="UP000245430">
    <property type="component" value="Unassembled WGS sequence"/>
</dbReference>
<accession>A0A316DRH0</accession>